<dbReference type="EMBL" id="CM039437">
    <property type="protein sequence ID" value="KAI4308223.1"/>
    <property type="molecule type" value="Genomic_DNA"/>
</dbReference>
<comment type="caution">
    <text evidence="1">The sequence shown here is derived from an EMBL/GenBank/DDBJ whole genome shotgun (WGS) entry which is preliminary data.</text>
</comment>
<accession>A0ACB9LF42</accession>
<keyword evidence="2" id="KW-1185">Reference proteome</keyword>
<proteinExistence type="predicted"/>
<protein>
    <submittedName>
        <fullName evidence="1">Uncharacterized protein</fullName>
    </submittedName>
</protein>
<reference evidence="1 2" key="1">
    <citation type="journal article" date="2022" name="DNA Res.">
        <title>Chromosomal-level genome assembly of the orchid tree Bauhinia variegata (Leguminosae; Cercidoideae) supports the allotetraploid origin hypothesis of Bauhinia.</title>
        <authorList>
            <person name="Zhong Y."/>
            <person name="Chen Y."/>
            <person name="Zheng D."/>
            <person name="Pang J."/>
            <person name="Liu Y."/>
            <person name="Luo S."/>
            <person name="Meng S."/>
            <person name="Qian L."/>
            <person name="Wei D."/>
            <person name="Dai S."/>
            <person name="Zhou R."/>
        </authorList>
    </citation>
    <scope>NUCLEOTIDE SEQUENCE [LARGE SCALE GENOMIC DNA]</scope>
    <source>
        <strain evidence="1">BV-YZ2020</strain>
    </source>
</reference>
<evidence type="ECO:0000313" key="2">
    <source>
        <dbReference type="Proteomes" id="UP000828941"/>
    </source>
</evidence>
<sequence length="171" mass="19357">MYKNKKKGGKHGSSKVHPDMQDDDMDIRKIMKEVENFGTSHMTWKERKEIENRKVVSLGGKPVKKQRLPLSVARPMMKKQKEREQKMLQERLILGRFEGKLGSSSKSKSKRPVGKHKPEDRGLKSGEGSFRNGVLDVRRLLNSAPSRDHDASRSSTEKKKGGKKGGGGKRH</sequence>
<name>A0ACB9LF42_BAUVA</name>
<dbReference type="Proteomes" id="UP000828941">
    <property type="component" value="Chromosome 12"/>
</dbReference>
<organism evidence="1 2">
    <name type="scientific">Bauhinia variegata</name>
    <name type="common">Purple orchid tree</name>
    <name type="synonym">Phanera variegata</name>
    <dbReference type="NCBI Taxonomy" id="167791"/>
    <lineage>
        <taxon>Eukaryota</taxon>
        <taxon>Viridiplantae</taxon>
        <taxon>Streptophyta</taxon>
        <taxon>Embryophyta</taxon>
        <taxon>Tracheophyta</taxon>
        <taxon>Spermatophyta</taxon>
        <taxon>Magnoliopsida</taxon>
        <taxon>eudicotyledons</taxon>
        <taxon>Gunneridae</taxon>
        <taxon>Pentapetalae</taxon>
        <taxon>rosids</taxon>
        <taxon>fabids</taxon>
        <taxon>Fabales</taxon>
        <taxon>Fabaceae</taxon>
        <taxon>Cercidoideae</taxon>
        <taxon>Cercideae</taxon>
        <taxon>Bauhiniinae</taxon>
        <taxon>Bauhinia</taxon>
    </lineage>
</organism>
<gene>
    <name evidence="1" type="ORF">L6164_031320</name>
</gene>
<evidence type="ECO:0000313" key="1">
    <source>
        <dbReference type="EMBL" id="KAI4308223.1"/>
    </source>
</evidence>